<dbReference type="Proteomes" id="UP001292094">
    <property type="component" value="Unassembled WGS sequence"/>
</dbReference>
<dbReference type="EMBL" id="JAWZYT010001728">
    <property type="protein sequence ID" value="KAK4309666.1"/>
    <property type="molecule type" value="Genomic_DNA"/>
</dbReference>
<protein>
    <submittedName>
        <fullName evidence="1">Uncharacterized protein</fullName>
    </submittedName>
</protein>
<sequence>MDNKRKLESFEMWIWRRMMKISWREHRKNEDVLREVEEERNLNVIKGRQKNWIGHVLKGEEGLLREVMEGRYHQGKRARGRRRRKVILDDLRANKSYMELKRLVQDRGRWRRYNPLKDLTIDRTLDDDNSL</sequence>
<reference evidence="1" key="1">
    <citation type="submission" date="2023-11" db="EMBL/GenBank/DDBJ databases">
        <title>Genome assemblies of two species of porcelain crab, Petrolisthes cinctipes and Petrolisthes manimaculis (Anomura: Porcellanidae).</title>
        <authorList>
            <person name="Angst P."/>
        </authorList>
    </citation>
    <scope>NUCLEOTIDE SEQUENCE</scope>
    <source>
        <strain evidence="1">PB745_02</strain>
        <tissue evidence="1">Gill</tissue>
    </source>
</reference>
<gene>
    <name evidence="1" type="ORF">Pmani_018712</name>
</gene>
<keyword evidence="2" id="KW-1185">Reference proteome</keyword>
<accession>A0AAE1U6F5</accession>
<comment type="caution">
    <text evidence="1">The sequence shown here is derived from an EMBL/GenBank/DDBJ whole genome shotgun (WGS) entry which is preliminary data.</text>
</comment>
<dbReference type="AlphaFoldDB" id="A0AAE1U6F5"/>
<organism evidence="1 2">
    <name type="scientific">Petrolisthes manimaculis</name>
    <dbReference type="NCBI Taxonomy" id="1843537"/>
    <lineage>
        <taxon>Eukaryota</taxon>
        <taxon>Metazoa</taxon>
        <taxon>Ecdysozoa</taxon>
        <taxon>Arthropoda</taxon>
        <taxon>Crustacea</taxon>
        <taxon>Multicrustacea</taxon>
        <taxon>Malacostraca</taxon>
        <taxon>Eumalacostraca</taxon>
        <taxon>Eucarida</taxon>
        <taxon>Decapoda</taxon>
        <taxon>Pleocyemata</taxon>
        <taxon>Anomura</taxon>
        <taxon>Galatheoidea</taxon>
        <taxon>Porcellanidae</taxon>
        <taxon>Petrolisthes</taxon>
    </lineage>
</organism>
<evidence type="ECO:0000313" key="1">
    <source>
        <dbReference type="EMBL" id="KAK4309666.1"/>
    </source>
</evidence>
<evidence type="ECO:0000313" key="2">
    <source>
        <dbReference type="Proteomes" id="UP001292094"/>
    </source>
</evidence>
<proteinExistence type="predicted"/>
<name>A0AAE1U6F5_9EUCA</name>